<keyword evidence="8 18" id="KW-0677">Repeat</keyword>
<comment type="pathway">
    <text evidence="18">Nucleotide-sugar biosynthesis; UDP-N-acetyl-alpha-D-glucosamine biosynthesis; N-acetyl-alpha-D-glucosamine 1-phosphate from alpha-D-glucosamine 6-phosphate (route II): step 2/2.</text>
</comment>
<comment type="similarity">
    <text evidence="3 18">In the N-terminal section; belongs to the N-acetylglucosamine-1-phosphate uridyltransferase family.</text>
</comment>
<evidence type="ECO:0000256" key="19">
    <source>
        <dbReference type="SAM" id="MobiDB-lite"/>
    </source>
</evidence>
<evidence type="ECO:0000256" key="4">
    <source>
        <dbReference type="ARBA" id="ARBA00022490"/>
    </source>
</evidence>
<evidence type="ECO:0000313" key="21">
    <source>
        <dbReference type="EMBL" id="KZD09663.1"/>
    </source>
</evidence>
<dbReference type="GO" id="GO:0071555">
    <property type="term" value="P:cell wall organization"/>
    <property type="evidence" value="ECO:0007669"/>
    <property type="project" value="UniProtKB-KW"/>
</dbReference>
<dbReference type="InterPro" id="IPR038009">
    <property type="entry name" value="GlmU_C_LbH"/>
</dbReference>
<keyword evidence="7 18" id="KW-0479">Metal-binding</keyword>
<feature type="binding site" evidence="18">
    <location>
        <begin position="83"/>
        <end position="84"/>
    </location>
    <ligand>
        <name>UDP-N-acetyl-alpha-D-glucosamine</name>
        <dbReference type="ChEBI" id="CHEBI:57705"/>
    </ligand>
</feature>
<evidence type="ECO:0000256" key="1">
    <source>
        <dbReference type="ARBA" id="ARBA00004496"/>
    </source>
</evidence>
<keyword evidence="4 18" id="KW-0963">Cytoplasm</keyword>
<evidence type="ECO:0000256" key="16">
    <source>
        <dbReference type="ARBA" id="ARBA00048493"/>
    </source>
</evidence>
<evidence type="ECO:0000256" key="6">
    <source>
        <dbReference type="ARBA" id="ARBA00022695"/>
    </source>
</evidence>
<dbReference type="Gene3D" id="2.160.10.10">
    <property type="entry name" value="Hexapeptide repeat proteins"/>
    <property type="match status" value="1"/>
</dbReference>
<dbReference type="OrthoDB" id="9775031at2"/>
<feature type="binding site" evidence="18">
    <location>
        <begin position="373"/>
        <end position="374"/>
    </location>
    <ligand>
        <name>acetyl-CoA</name>
        <dbReference type="ChEBI" id="CHEBI:57288"/>
    </ligand>
</feature>
<evidence type="ECO:0000256" key="15">
    <source>
        <dbReference type="ARBA" id="ARBA00048247"/>
    </source>
</evidence>
<feature type="binding site" evidence="18">
    <location>
        <position position="320"/>
    </location>
    <ligand>
        <name>UDP-N-acetyl-alpha-D-glucosamine</name>
        <dbReference type="ChEBI" id="CHEBI:57705"/>
    </ligand>
</feature>
<protein>
    <recommendedName>
        <fullName evidence="18">Bifunctional protein GlmU</fullName>
    </recommendedName>
    <domain>
        <recommendedName>
            <fullName evidence="18">UDP-N-acetylglucosamine pyrophosphorylase</fullName>
            <ecNumber evidence="18">2.7.7.23</ecNumber>
        </recommendedName>
        <alternativeName>
            <fullName evidence="18">N-acetylglucosamine-1-phosphate uridyltransferase</fullName>
        </alternativeName>
    </domain>
    <domain>
        <recommendedName>
            <fullName evidence="18">Glucosamine-1-phosphate N-acetyltransferase</fullName>
            <ecNumber evidence="18">2.3.1.157</ecNumber>
        </recommendedName>
    </domain>
</protein>
<keyword evidence="9 18" id="KW-0460">Magnesium</keyword>
<dbReference type="UniPathway" id="UPA00113">
    <property type="reaction ID" value="UER00532"/>
</dbReference>
<dbReference type="HAMAP" id="MF_01631">
    <property type="entry name" value="GlmU"/>
    <property type="match status" value="1"/>
</dbReference>
<comment type="subcellular location">
    <subcellularLocation>
        <location evidence="1 18">Cytoplasm</location>
    </subcellularLocation>
</comment>
<feature type="region of interest" description="Disordered" evidence="19">
    <location>
        <begin position="434"/>
        <end position="453"/>
    </location>
</feature>
<keyword evidence="10 18" id="KW-0133">Cell shape</keyword>
<feature type="active site" description="Proton acceptor" evidence="18">
    <location>
        <position position="350"/>
    </location>
</feature>
<comment type="caution">
    <text evidence="18">Lacks conserved residue(s) required for the propagation of feature annotation.</text>
</comment>
<comment type="catalytic activity">
    <reaction evidence="16 18">
        <text>N-acetyl-alpha-D-glucosamine 1-phosphate + UTP + H(+) = UDP-N-acetyl-alpha-D-glucosamine + diphosphate</text>
        <dbReference type="Rhea" id="RHEA:13509"/>
        <dbReference type="ChEBI" id="CHEBI:15378"/>
        <dbReference type="ChEBI" id="CHEBI:33019"/>
        <dbReference type="ChEBI" id="CHEBI:46398"/>
        <dbReference type="ChEBI" id="CHEBI:57705"/>
        <dbReference type="ChEBI" id="CHEBI:57776"/>
        <dbReference type="EC" id="2.7.7.23"/>
    </reaction>
</comment>
<dbReference type="PROSITE" id="PS00101">
    <property type="entry name" value="HEXAPEP_TRANSFERASES"/>
    <property type="match status" value="1"/>
</dbReference>
<dbReference type="InterPro" id="IPR001451">
    <property type="entry name" value="Hexapep"/>
</dbReference>
<feature type="binding site" evidence="18">
    <location>
        <position position="159"/>
    </location>
    <ligand>
        <name>UDP-N-acetyl-alpha-D-glucosamine</name>
        <dbReference type="ChEBI" id="CHEBI:57705"/>
    </ligand>
</feature>
<dbReference type="Proteomes" id="UP000076400">
    <property type="component" value="Unassembled WGS sequence"/>
</dbReference>
<dbReference type="CDD" id="cd03353">
    <property type="entry name" value="LbH_GlmU_C"/>
    <property type="match status" value="1"/>
</dbReference>
<comment type="pathway">
    <text evidence="18">Bacterial outer membrane biogenesis; LPS lipid A biosynthesis.</text>
</comment>
<comment type="function">
    <text evidence="17 18">Catalyzes the last two sequential reactions in the de novo biosynthetic pathway for UDP-N-acetylglucosamine (UDP-GlcNAc). The C-terminal domain catalyzes the transfer of acetyl group from acetyl coenzyme A to glucosamine-1-phosphate (GlcN-1-P) to produce N-acetylglucosamine-1-phosphate (GlcNAc-1-P), which is converted into UDP-GlcNAc by the transfer of uridine 5-monophosphate (from uridine 5-triphosphate), a reaction catalyzed by the N-terminal domain.</text>
</comment>
<feature type="binding site" evidence="18">
    <location>
        <begin position="15"/>
        <end position="18"/>
    </location>
    <ligand>
        <name>UDP-N-acetyl-alpha-D-glucosamine</name>
        <dbReference type="ChEBI" id="CHEBI:57705"/>
    </ligand>
</feature>
<accession>A0A154W874</accession>
<evidence type="ECO:0000259" key="20">
    <source>
        <dbReference type="Pfam" id="PF12804"/>
    </source>
</evidence>
<evidence type="ECO:0000256" key="8">
    <source>
        <dbReference type="ARBA" id="ARBA00022737"/>
    </source>
</evidence>
<feature type="binding site" evidence="18">
    <location>
        <position position="78"/>
    </location>
    <ligand>
        <name>UDP-N-acetyl-alpha-D-glucosamine</name>
        <dbReference type="ChEBI" id="CHEBI:57705"/>
    </ligand>
</feature>
<sequence length="453" mass="47093">MTDYTPKHPVAAIVLAAGKGTRMKSDLPKVLHPLAGRPMIRHLLDTVTRLTPERIVVVVGPEGEAVAQAVAPLPTAVQNPPQGTGHAAQAALPALRGFENGTVLVLAGADPFVSEATLRTLLERREEGASVVVVGFRPADPARYGRLVVGAGHLYKIVEYAEASPEQRAIDLCNGGYMAIDAAHLRDMLAELSNDNAKGEYYLTDLVEIANRRGLRATVVEVEPSEVMGIDTRAGLAVGEAMVQQSLRAAAMENGATLTDPATVYLSWDTRLGRDVTVGPFCVFGPGVTVGDGVDIRAFSHLEGATVESGAVVGPYARLRPGAHVGRDAHVGNFVELKNTTLGAGAKANHLTYLGDATVGAGANIGAGTITCNYDGFFKEHTSIGTGAFIGSNTALVAPVSIGDGAIVAAGSVITADVPADALALGRGHQVEKPGRAKAFRDRRAAEKAAKRG</sequence>
<keyword evidence="11 18" id="KW-0573">Peptidoglycan synthesis</keyword>
<dbReference type="GO" id="GO:0009245">
    <property type="term" value="P:lipid A biosynthetic process"/>
    <property type="evidence" value="ECO:0007669"/>
    <property type="project" value="UniProtKB-UniRule"/>
</dbReference>
<name>A0A154W874_9PROT</name>
<dbReference type="PANTHER" id="PTHR43584">
    <property type="entry name" value="NUCLEOTIDYL TRANSFERASE"/>
    <property type="match status" value="1"/>
</dbReference>
<keyword evidence="5 18" id="KW-0808">Transferase</keyword>
<evidence type="ECO:0000256" key="7">
    <source>
        <dbReference type="ARBA" id="ARBA00022723"/>
    </source>
</evidence>
<comment type="cofactor">
    <cofactor evidence="18">
        <name>Mg(2+)</name>
        <dbReference type="ChEBI" id="CHEBI:18420"/>
    </cofactor>
    <text evidence="18">Binds 1 Mg(2+) ion per subunit.</text>
</comment>
<dbReference type="Pfam" id="PF14602">
    <property type="entry name" value="Hexapep_2"/>
    <property type="match status" value="1"/>
</dbReference>
<dbReference type="InterPro" id="IPR050065">
    <property type="entry name" value="GlmU-like"/>
</dbReference>
<evidence type="ECO:0000256" key="11">
    <source>
        <dbReference type="ARBA" id="ARBA00022984"/>
    </source>
</evidence>
<feature type="region of interest" description="N-acetyltransferase" evidence="18">
    <location>
        <begin position="255"/>
        <end position="453"/>
    </location>
</feature>
<evidence type="ECO:0000256" key="18">
    <source>
        <dbReference type="HAMAP-Rule" id="MF_01631"/>
    </source>
</evidence>
<dbReference type="GO" id="GO:0009252">
    <property type="term" value="P:peptidoglycan biosynthetic process"/>
    <property type="evidence" value="ECO:0007669"/>
    <property type="project" value="UniProtKB-UniRule"/>
</dbReference>
<evidence type="ECO:0000256" key="10">
    <source>
        <dbReference type="ARBA" id="ARBA00022960"/>
    </source>
</evidence>
<evidence type="ECO:0000256" key="14">
    <source>
        <dbReference type="ARBA" id="ARBA00023316"/>
    </source>
</evidence>
<feature type="binding site" evidence="18">
    <location>
        <position position="29"/>
    </location>
    <ligand>
        <name>UDP-N-acetyl-alpha-D-glucosamine</name>
        <dbReference type="ChEBI" id="CHEBI:57705"/>
    </ligand>
</feature>
<feature type="binding site" evidence="18">
    <location>
        <position position="364"/>
    </location>
    <ligand>
        <name>UDP-N-acetyl-alpha-D-glucosamine</name>
        <dbReference type="ChEBI" id="CHEBI:57705"/>
    </ligand>
</feature>
<dbReference type="EC" id="2.3.1.157" evidence="18"/>
<dbReference type="GO" id="GO:0000287">
    <property type="term" value="F:magnesium ion binding"/>
    <property type="evidence" value="ECO:0007669"/>
    <property type="project" value="UniProtKB-UniRule"/>
</dbReference>
<dbReference type="STRING" id="580166.AUP43_06865"/>
<gene>
    <name evidence="18 21" type="primary">glmU</name>
    <name evidence="21" type="ORF">AUP43_06865</name>
</gene>
<reference evidence="21 22" key="1">
    <citation type="submission" date="2015-12" db="EMBL/GenBank/DDBJ databases">
        <title>Genome sequence of Oceanibaculum pacificum MCCC 1A02656.</title>
        <authorList>
            <person name="Lu L."/>
            <person name="Lai Q."/>
            <person name="Shao Z."/>
            <person name="Qian P."/>
        </authorList>
    </citation>
    <scope>NUCLEOTIDE SEQUENCE [LARGE SCALE GENOMIC DNA]</scope>
    <source>
        <strain evidence="21 22">MCCC 1A02656</strain>
    </source>
</reference>
<dbReference type="GO" id="GO:0003977">
    <property type="term" value="F:UDP-N-acetylglucosamine diphosphorylase activity"/>
    <property type="evidence" value="ECO:0007669"/>
    <property type="project" value="UniProtKB-UniRule"/>
</dbReference>
<dbReference type="Pfam" id="PF00132">
    <property type="entry name" value="Hexapep"/>
    <property type="match status" value="1"/>
</dbReference>
<feature type="binding site" evidence="18">
    <location>
        <position position="174"/>
    </location>
    <ligand>
        <name>UDP-N-acetyl-alpha-D-glucosamine</name>
        <dbReference type="ChEBI" id="CHEBI:57705"/>
    </ligand>
</feature>
<evidence type="ECO:0000313" key="22">
    <source>
        <dbReference type="Proteomes" id="UP000076400"/>
    </source>
</evidence>
<feature type="binding site" evidence="18">
    <location>
        <position position="410"/>
    </location>
    <ligand>
        <name>acetyl-CoA</name>
        <dbReference type="ChEBI" id="CHEBI:57288"/>
    </ligand>
</feature>
<dbReference type="CDD" id="cd02540">
    <property type="entry name" value="GT2_GlmU_N_bac"/>
    <property type="match status" value="1"/>
</dbReference>
<comment type="caution">
    <text evidence="21">The sequence shown here is derived from an EMBL/GenBank/DDBJ whole genome shotgun (WGS) entry which is preliminary data.</text>
</comment>
<feature type="binding site" evidence="18">
    <location>
        <position position="145"/>
    </location>
    <ligand>
        <name>UDP-N-acetyl-alpha-D-glucosamine</name>
        <dbReference type="ChEBI" id="CHEBI:57705"/>
    </ligand>
</feature>
<dbReference type="RefSeq" id="WP_067554612.1">
    <property type="nucleotide sequence ID" value="NZ_LPXN01000096.1"/>
</dbReference>
<keyword evidence="14 18" id="KW-0961">Cell wall biogenesis/degradation</keyword>
<evidence type="ECO:0000256" key="17">
    <source>
        <dbReference type="ARBA" id="ARBA00049628"/>
    </source>
</evidence>
<comment type="subunit">
    <text evidence="18">Homotrimer.</text>
</comment>
<dbReference type="GO" id="GO:0008360">
    <property type="term" value="P:regulation of cell shape"/>
    <property type="evidence" value="ECO:0007669"/>
    <property type="project" value="UniProtKB-KW"/>
</dbReference>
<comment type="similarity">
    <text evidence="2 18">In the C-terminal section; belongs to the transferase hexapeptide repeat family.</text>
</comment>
<feature type="region of interest" description="Linker" evidence="18">
    <location>
        <begin position="234"/>
        <end position="254"/>
    </location>
</feature>
<evidence type="ECO:0000256" key="5">
    <source>
        <dbReference type="ARBA" id="ARBA00022679"/>
    </source>
</evidence>
<dbReference type="InterPro" id="IPR025877">
    <property type="entry name" value="MobA-like_NTP_Trfase"/>
</dbReference>
<dbReference type="Gene3D" id="3.90.550.10">
    <property type="entry name" value="Spore Coat Polysaccharide Biosynthesis Protein SpsA, Chain A"/>
    <property type="match status" value="1"/>
</dbReference>
<dbReference type="GO" id="GO:0005737">
    <property type="term" value="C:cytoplasm"/>
    <property type="evidence" value="ECO:0007669"/>
    <property type="project" value="UniProtKB-SubCell"/>
</dbReference>
<dbReference type="InterPro" id="IPR018357">
    <property type="entry name" value="Hexapep_transf_CS"/>
</dbReference>
<dbReference type="EMBL" id="LPXN01000096">
    <property type="protein sequence ID" value="KZD09663.1"/>
    <property type="molecule type" value="Genomic_DNA"/>
</dbReference>
<dbReference type="PANTHER" id="PTHR43584:SF3">
    <property type="entry name" value="BIFUNCTIONAL PROTEIN GLMU"/>
    <property type="match status" value="1"/>
</dbReference>
<feature type="binding site" evidence="18">
    <location>
        <position position="367"/>
    </location>
    <ligand>
        <name>acetyl-CoA</name>
        <dbReference type="ChEBI" id="CHEBI:57288"/>
    </ligand>
</feature>
<dbReference type="GO" id="GO:0016020">
    <property type="term" value="C:membrane"/>
    <property type="evidence" value="ECO:0007669"/>
    <property type="project" value="GOC"/>
</dbReference>
<proteinExistence type="inferred from homology"/>
<feature type="region of interest" description="Pyrophosphorylase" evidence="18">
    <location>
        <begin position="1"/>
        <end position="233"/>
    </location>
</feature>
<evidence type="ECO:0000256" key="9">
    <source>
        <dbReference type="ARBA" id="ARBA00022842"/>
    </source>
</evidence>
<feature type="binding site" evidence="18">
    <location>
        <position position="338"/>
    </location>
    <ligand>
        <name>UDP-N-acetyl-alpha-D-glucosamine</name>
        <dbReference type="ChEBI" id="CHEBI:57705"/>
    </ligand>
</feature>
<dbReference type="GO" id="GO:0006048">
    <property type="term" value="P:UDP-N-acetylglucosamine biosynthetic process"/>
    <property type="evidence" value="ECO:0007669"/>
    <property type="project" value="UniProtKB-UniPathway"/>
</dbReference>
<keyword evidence="13 18" id="KW-0012">Acyltransferase</keyword>
<dbReference type="NCBIfam" id="NF010933">
    <property type="entry name" value="PRK14353.1"/>
    <property type="match status" value="1"/>
</dbReference>
<evidence type="ECO:0000256" key="12">
    <source>
        <dbReference type="ARBA" id="ARBA00023268"/>
    </source>
</evidence>
<keyword evidence="22" id="KW-1185">Reference proteome</keyword>
<dbReference type="EC" id="2.7.7.23" evidence="18"/>
<dbReference type="UniPathway" id="UPA00973"/>
<dbReference type="InterPro" id="IPR011004">
    <property type="entry name" value="Trimer_LpxA-like_sf"/>
</dbReference>
<comment type="pathway">
    <text evidence="18">Nucleotide-sugar biosynthesis; UDP-N-acetyl-alpha-D-glucosamine biosynthesis; UDP-N-acetyl-alpha-D-glucosamine from N-acetyl-alpha-D-glucosamine 1-phosphate: step 1/1.</text>
</comment>
<feature type="binding site" evidence="18">
    <location>
        <position position="392"/>
    </location>
    <ligand>
        <name>acetyl-CoA</name>
        <dbReference type="ChEBI" id="CHEBI:57288"/>
    </ligand>
</feature>
<keyword evidence="6 18" id="KW-0548">Nucleotidyltransferase</keyword>
<dbReference type="SUPFAM" id="SSF51161">
    <property type="entry name" value="Trimeric LpxA-like enzymes"/>
    <property type="match status" value="1"/>
</dbReference>
<comment type="catalytic activity">
    <reaction evidence="15 18">
        <text>alpha-D-glucosamine 1-phosphate + acetyl-CoA = N-acetyl-alpha-D-glucosamine 1-phosphate + CoA + H(+)</text>
        <dbReference type="Rhea" id="RHEA:13725"/>
        <dbReference type="ChEBI" id="CHEBI:15378"/>
        <dbReference type="ChEBI" id="CHEBI:57287"/>
        <dbReference type="ChEBI" id="CHEBI:57288"/>
        <dbReference type="ChEBI" id="CHEBI:57776"/>
        <dbReference type="ChEBI" id="CHEBI:58516"/>
        <dbReference type="EC" id="2.3.1.157"/>
    </reaction>
</comment>
<dbReference type="SUPFAM" id="SSF53448">
    <property type="entry name" value="Nucleotide-diphospho-sugar transferases"/>
    <property type="match status" value="1"/>
</dbReference>
<dbReference type="AlphaFoldDB" id="A0A154W874"/>
<evidence type="ECO:0000256" key="2">
    <source>
        <dbReference type="ARBA" id="ARBA00007707"/>
    </source>
</evidence>
<keyword evidence="12 18" id="KW-0511">Multifunctional enzyme</keyword>
<dbReference type="Pfam" id="PF12804">
    <property type="entry name" value="NTP_transf_3"/>
    <property type="match status" value="1"/>
</dbReference>
<feature type="domain" description="MobA-like NTP transferase" evidence="20">
    <location>
        <begin position="12"/>
        <end position="137"/>
    </location>
</feature>
<feature type="binding site" evidence="18">
    <location>
        <position position="427"/>
    </location>
    <ligand>
        <name>acetyl-CoA</name>
        <dbReference type="ChEBI" id="CHEBI:57288"/>
    </ligand>
</feature>
<dbReference type="InterPro" id="IPR029044">
    <property type="entry name" value="Nucleotide-diphossugar_trans"/>
</dbReference>
<dbReference type="NCBIfam" id="TIGR01173">
    <property type="entry name" value="glmU"/>
    <property type="match status" value="1"/>
</dbReference>
<dbReference type="GO" id="GO:0019134">
    <property type="term" value="F:glucosamine-1-phosphate N-acetyltransferase activity"/>
    <property type="evidence" value="ECO:0007669"/>
    <property type="project" value="UniProtKB-UniRule"/>
</dbReference>
<feature type="binding site" evidence="18">
    <location>
        <position position="353"/>
    </location>
    <ligand>
        <name>UDP-N-acetyl-alpha-D-glucosamine</name>
        <dbReference type="ChEBI" id="CHEBI:57705"/>
    </ligand>
</feature>
<dbReference type="InterPro" id="IPR005882">
    <property type="entry name" value="Bifunctional_GlmU"/>
</dbReference>
<evidence type="ECO:0000256" key="13">
    <source>
        <dbReference type="ARBA" id="ARBA00023315"/>
    </source>
</evidence>
<dbReference type="GO" id="GO:0000902">
    <property type="term" value="P:cell morphogenesis"/>
    <property type="evidence" value="ECO:0007669"/>
    <property type="project" value="UniProtKB-UniRule"/>
</dbReference>
<organism evidence="21 22">
    <name type="scientific">Oceanibaculum pacificum</name>
    <dbReference type="NCBI Taxonomy" id="580166"/>
    <lineage>
        <taxon>Bacteria</taxon>
        <taxon>Pseudomonadati</taxon>
        <taxon>Pseudomonadota</taxon>
        <taxon>Alphaproteobacteria</taxon>
        <taxon>Rhodospirillales</taxon>
        <taxon>Oceanibaculaceae</taxon>
        <taxon>Oceanibaculum</taxon>
    </lineage>
</organism>
<evidence type="ECO:0000256" key="3">
    <source>
        <dbReference type="ARBA" id="ARBA00007947"/>
    </source>
</evidence>